<dbReference type="SUPFAM" id="SSF50331">
    <property type="entry name" value="MOP-like"/>
    <property type="match status" value="1"/>
</dbReference>
<dbReference type="PANTHER" id="PTHR30432:SF1">
    <property type="entry name" value="DNA-BINDING TRANSCRIPTIONAL DUAL REGULATOR MODE"/>
    <property type="match status" value="1"/>
</dbReference>
<organism evidence="4">
    <name type="scientific">Methanothermobacter wolfeii</name>
    <name type="common">Methanobacterium wolfei</name>
    <dbReference type="NCBI Taxonomy" id="145261"/>
    <lineage>
        <taxon>Archaea</taxon>
        <taxon>Methanobacteriati</taxon>
        <taxon>Methanobacteriota</taxon>
        <taxon>Methanomada group</taxon>
        <taxon>Methanobacteria</taxon>
        <taxon>Methanobacteriales</taxon>
        <taxon>Methanobacteriaceae</taxon>
        <taxon>Methanothermobacter</taxon>
    </lineage>
</organism>
<dbReference type="InterPro" id="IPR051815">
    <property type="entry name" value="Molybdate_resp_trans_reg"/>
</dbReference>
<dbReference type="Proteomes" id="UP001065373">
    <property type="component" value="Chromosome"/>
</dbReference>
<dbReference type="Pfam" id="PF03459">
    <property type="entry name" value="TOBE"/>
    <property type="match status" value="1"/>
</dbReference>
<dbReference type="GO" id="GO:0005886">
    <property type="term" value="C:plasma membrane"/>
    <property type="evidence" value="ECO:0007669"/>
    <property type="project" value="UniProtKB-SubCell"/>
</dbReference>
<dbReference type="Gene3D" id="1.10.10.10">
    <property type="entry name" value="Winged helix-like DNA-binding domain superfamily/Winged helix DNA-binding domain"/>
    <property type="match status" value="1"/>
</dbReference>
<evidence type="ECO:0000256" key="2">
    <source>
        <dbReference type="ARBA" id="ARBA00022505"/>
    </source>
</evidence>
<evidence type="ECO:0000256" key="1">
    <source>
        <dbReference type="ARBA" id="ARBA00004202"/>
    </source>
</evidence>
<comment type="subcellular location">
    <subcellularLocation>
        <location evidence="1">Cell membrane</location>
        <topology evidence="1">Peripheral membrane protein</topology>
    </subcellularLocation>
</comment>
<dbReference type="EMBL" id="CP104550">
    <property type="protein sequence ID" value="UXH31749.1"/>
    <property type="molecule type" value="Genomic_DNA"/>
</dbReference>
<evidence type="ECO:0000259" key="3">
    <source>
        <dbReference type="PROSITE" id="PS51866"/>
    </source>
</evidence>
<dbReference type="InterPro" id="IPR008995">
    <property type="entry name" value="Mo/tungstate-bd_C_term_dom"/>
</dbReference>
<dbReference type="Gene3D" id="2.40.50.100">
    <property type="match status" value="1"/>
</dbReference>
<dbReference type="GeneID" id="75105604"/>
<dbReference type="AlphaFoldDB" id="A0A9E7RT54"/>
<accession>A0A9E7RT54</accession>
<dbReference type="InterPro" id="IPR004606">
    <property type="entry name" value="Mop_domain"/>
</dbReference>
<reference evidence="4" key="1">
    <citation type="submission" date="2022-09" db="EMBL/GenBank/DDBJ databases">
        <title>Characterization of three MwoI isoschizomers from sequenced genome and metagenomes.</title>
        <authorList>
            <person name="Fomenkov A."/>
            <person name="Xu S.Y."/>
            <person name="Roberts R.J."/>
        </authorList>
    </citation>
    <scope>NUCLEOTIDE SEQUENCE</scope>
    <source>
        <strain evidence="4">DSM 2970</strain>
    </source>
</reference>
<dbReference type="PROSITE" id="PS51866">
    <property type="entry name" value="MOP"/>
    <property type="match status" value="1"/>
</dbReference>
<dbReference type="PANTHER" id="PTHR30432">
    <property type="entry name" value="TRANSCRIPTIONAL REGULATOR MODE"/>
    <property type="match status" value="1"/>
</dbReference>
<keyword evidence="2" id="KW-0500">Molybdenum</keyword>
<evidence type="ECO:0000313" key="4">
    <source>
        <dbReference type="EMBL" id="UXH31749.1"/>
    </source>
</evidence>
<sequence>MSGAMRVRVNGKEVPVDHERFMLLKLIDERGSISSASHDSGIPYRSALAYIRRLEEILGTRIVKTRRGGRGGGGGSRLTETGKKIVREYIKLKKGLERHSASNEIRGVVKEVLEDGGIRIQAGSSIIEAAGYDDVVEGEAVTLLIEPEDIVIMPERQVSSMRNVIPGTVKGMEMQGDTVTVKIDIGDGLELDTSITSRSLKSLKLKLGMNIFAGFKAVAVTIVK</sequence>
<dbReference type="GO" id="GO:0015689">
    <property type="term" value="P:molybdate ion transport"/>
    <property type="evidence" value="ECO:0007669"/>
    <property type="project" value="InterPro"/>
</dbReference>
<dbReference type="SUPFAM" id="SSF46785">
    <property type="entry name" value="Winged helix' DNA-binding domain"/>
    <property type="match status" value="1"/>
</dbReference>
<dbReference type="InterPro" id="IPR036388">
    <property type="entry name" value="WH-like_DNA-bd_sf"/>
</dbReference>
<gene>
    <name evidence="4" type="ORF">N5910_00090</name>
</gene>
<name>A0A9E7RT54_METWO</name>
<dbReference type="InterPro" id="IPR005116">
    <property type="entry name" value="Transp-assoc_OB_typ1"/>
</dbReference>
<dbReference type="NCBIfam" id="TIGR00637">
    <property type="entry name" value="ModE_repress"/>
    <property type="match status" value="1"/>
</dbReference>
<feature type="domain" description="Mop" evidence="3">
    <location>
        <begin position="158"/>
        <end position="224"/>
    </location>
</feature>
<proteinExistence type="predicted"/>
<dbReference type="InterPro" id="IPR003725">
    <property type="entry name" value="ModE-bd_N"/>
</dbReference>
<dbReference type="InterPro" id="IPR036390">
    <property type="entry name" value="WH_DNA-bd_sf"/>
</dbReference>
<dbReference type="KEGG" id="mwo:MWSIV6_0008"/>
<protein>
    <submittedName>
        <fullName evidence="4">TOBE domain-containing protein</fullName>
    </submittedName>
</protein>
<dbReference type="RefSeq" id="WP_261599612.1">
    <property type="nucleotide sequence ID" value="NZ_CP104550.1"/>
</dbReference>